<feature type="transmembrane region" description="Helical" evidence="6">
    <location>
        <begin position="178"/>
        <end position="198"/>
    </location>
</feature>
<evidence type="ECO:0000256" key="3">
    <source>
        <dbReference type="ARBA" id="ARBA00022692"/>
    </source>
</evidence>
<feature type="transmembrane region" description="Helical" evidence="6">
    <location>
        <begin position="145"/>
        <end position="166"/>
    </location>
</feature>
<evidence type="ECO:0000313" key="8">
    <source>
        <dbReference type="Proteomes" id="UP000281955"/>
    </source>
</evidence>
<feature type="transmembrane region" description="Helical" evidence="6">
    <location>
        <begin position="66"/>
        <end position="86"/>
    </location>
</feature>
<organism evidence="7 8">
    <name type="scientific">Motilibacter peucedani</name>
    <dbReference type="NCBI Taxonomy" id="598650"/>
    <lineage>
        <taxon>Bacteria</taxon>
        <taxon>Bacillati</taxon>
        <taxon>Actinomycetota</taxon>
        <taxon>Actinomycetes</taxon>
        <taxon>Motilibacterales</taxon>
        <taxon>Motilibacteraceae</taxon>
        <taxon>Motilibacter</taxon>
    </lineage>
</organism>
<comment type="subcellular location">
    <subcellularLocation>
        <location evidence="1">Cell membrane</location>
        <topology evidence="1">Multi-pass membrane protein</topology>
    </subcellularLocation>
</comment>
<gene>
    <name evidence="7" type="ORF">CLV35_2798</name>
</gene>
<keyword evidence="5 6" id="KW-0472">Membrane</keyword>
<evidence type="ECO:0000256" key="1">
    <source>
        <dbReference type="ARBA" id="ARBA00004651"/>
    </source>
</evidence>
<evidence type="ECO:0000256" key="4">
    <source>
        <dbReference type="ARBA" id="ARBA00022989"/>
    </source>
</evidence>
<proteinExistence type="predicted"/>
<dbReference type="Pfam" id="PF01810">
    <property type="entry name" value="LysE"/>
    <property type="match status" value="1"/>
</dbReference>
<dbReference type="Proteomes" id="UP000281955">
    <property type="component" value="Unassembled WGS sequence"/>
</dbReference>
<reference evidence="7 8" key="1">
    <citation type="submission" date="2018-10" db="EMBL/GenBank/DDBJ databases">
        <title>Genomic Encyclopedia of Archaeal and Bacterial Type Strains, Phase II (KMG-II): from individual species to whole genera.</title>
        <authorList>
            <person name="Goeker M."/>
        </authorList>
    </citation>
    <scope>NUCLEOTIDE SEQUENCE [LARGE SCALE GENOMIC DNA]</scope>
    <source>
        <strain evidence="7 8">RP-AC37</strain>
    </source>
</reference>
<dbReference type="PANTHER" id="PTHR30086:SF20">
    <property type="entry name" value="ARGININE EXPORTER PROTEIN ARGO-RELATED"/>
    <property type="match status" value="1"/>
</dbReference>
<name>A0A420XMN9_9ACTN</name>
<dbReference type="PANTHER" id="PTHR30086">
    <property type="entry name" value="ARGININE EXPORTER PROTEIN ARGO"/>
    <property type="match status" value="1"/>
</dbReference>
<feature type="transmembrane region" description="Helical" evidence="6">
    <location>
        <begin position="33"/>
        <end position="59"/>
    </location>
</feature>
<evidence type="ECO:0000313" key="7">
    <source>
        <dbReference type="EMBL" id="RKS72551.1"/>
    </source>
</evidence>
<dbReference type="InterPro" id="IPR001123">
    <property type="entry name" value="LeuE-type"/>
</dbReference>
<dbReference type="RefSeq" id="WP_183061976.1">
    <property type="nucleotide sequence ID" value="NZ_RBWV01000013.1"/>
</dbReference>
<evidence type="ECO:0000256" key="2">
    <source>
        <dbReference type="ARBA" id="ARBA00022475"/>
    </source>
</evidence>
<evidence type="ECO:0000256" key="5">
    <source>
        <dbReference type="ARBA" id="ARBA00023136"/>
    </source>
</evidence>
<keyword evidence="3 6" id="KW-0812">Transmembrane</keyword>
<accession>A0A420XMN9</accession>
<protein>
    <submittedName>
        <fullName evidence="7">Threonine/homoserine/homoserine lactone efflux protein</fullName>
    </submittedName>
</protein>
<dbReference type="GO" id="GO:0015171">
    <property type="term" value="F:amino acid transmembrane transporter activity"/>
    <property type="evidence" value="ECO:0007669"/>
    <property type="project" value="TreeGrafter"/>
</dbReference>
<dbReference type="InParanoid" id="A0A420XMN9"/>
<keyword evidence="2" id="KW-1003">Cell membrane</keyword>
<dbReference type="EMBL" id="RBWV01000013">
    <property type="protein sequence ID" value="RKS72551.1"/>
    <property type="molecule type" value="Genomic_DNA"/>
</dbReference>
<keyword evidence="8" id="KW-1185">Reference proteome</keyword>
<keyword evidence="4 6" id="KW-1133">Transmembrane helix</keyword>
<evidence type="ECO:0000256" key="6">
    <source>
        <dbReference type="SAM" id="Phobius"/>
    </source>
</evidence>
<comment type="caution">
    <text evidence="7">The sequence shown here is derived from an EMBL/GenBank/DDBJ whole genome shotgun (WGS) entry which is preliminary data.</text>
</comment>
<sequence>MDALALGLSIGLAAGISPGPLLALVVTETLRSGWRAGAATACAPLLSDVLVVTGVLLVLQHLPEAALGAVGVVGGVFVVWSGVATVREARTAQLRTRAAAPAALVQALRRAAVVNLLSPHPWISWATALGPLTVSAWRDAPSHGVALVVGFYATLVGAKVAVAVLVGRSSGRMGEVGYRRALTGAGLLLVAAGVALVVEFGRTV</sequence>
<dbReference type="GO" id="GO:0005886">
    <property type="term" value="C:plasma membrane"/>
    <property type="evidence" value="ECO:0007669"/>
    <property type="project" value="UniProtKB-SubCell"/>
</dbReference>
<dbReference type="AlphaFoldDB" id="A0A420XMN9"/>